<gene>
    <name evidence="1" type="ORF">A4R35_11165</name>
</gene>
<proteinExistence type="predicted"/>
<dbReference type="AlphaFoldDB" id="A0A328VLR4"/>
<organism evidence="1 2">
    <name type="scientific">Thermogemmatispora tikiterensis</name>
    <dbReference type="NCBI Taxonomy" id="1825093"/>
    <lineage>
        <taxon>Bacteria</taxon>
        <taxon>Bacillati</taxon>
        <taxon>Chloroflexota</taxon>
        <taxon>Ktedonobacteria</taxon>
        <taxon>Thermogemmatisporales</taxon>
        <taxon>Thermogemmatisporaceae</taxon>
        <taxon>Thermogemmatispora</taxon>
    </lineage>
</organism>
<dbReference type="EMBL" id="MCIF01000002">
    <property type="protein sequence ID" value="RAQ96094.1"/>
    <property type="molecule type" value="Genomic_DNA"/>
</dbReference>
<keyword evidence="2" id="KW-1185">Reference proteome</keyword>
<reference evidence="1 2" key="1">
    <citation type="submission" date="2016-08" db="EMBL/GenBank/DDBJ databases">
        <title>Analysis of Carbohydrate Active Enzymes in Thermogemmatispora T81 Reveals Carbohydrate Degradation Ability.</title>
        <authorList>
            <person name="Tomazini A."/>
            <person name="Lal S."/>
            <person name="Stott M."/>
            <person name="Henrissat B."/>
            <person name="Polikarpov I."/>
            <person name="Sparling R."/>
            <person name="Levin D.B."/>
        </authorList>
    </citation>
    <scope>NUCLEOTIDE SEQUENCE [LARGE SCALE GENOMIC DNA]</scope>
    <source>
        <strain evidence="1 2">T81</strain>
    </source>
</reference>
<sequence>MRVSDQIASSLIPGPPAWQATVTSSTRNGYEHNRPVYPFIAHDQLTPEMESRYHWLVTAVHQSQAPQQE</sequence>
<evidence type="ECO:0000313" key="2">
    <source>
        <dbReference type="Proteomes" id="UP000248706"/>
    </source>
</evidence>
<comment type="caution">
    <text evidence="1">The sequence shown here is derived from an EMBL/GenBank/DDBJ whole genome shotgun (WGS) entry which is preliminary data.</text>
</comment>
<protein>
    <submittedName>
        <fullName evidence="1">Uncharacterized protein</fullName>
    </submittedName>
</protein>
<dbReference type="RefSeq" id="WP_189361680.1">
    <property type="nucleotide sequence ID" value="NZ_MCIF01000002.1"/>
</dbReference>
<accession>A0A328VLR4</accession>
<evidence type="ECO:0000313" key="1">
    <source>
        <dbReference type="EMBL" id="RAQ96094.1"/>
    </source>
</evidence>
<name>A0A328VLR4_9CHLR</name>
<dbReference type="Proteomes" id="UP000248706">
    <property type="component" value="Unassembled WGS sequence"/>
</dbReference>